<dbReference type="EMBL" id="KI392532">
    <property type="protein sequence ID" value="ERN14743.1"/>
    <property type="molecule type" value="Genomic_DNA"/>
</dbReference>
<gene>
    <name evidence="2" type="ORF">AMTR_s00038p00237590</name>
</gene>
<dbReference type="HOGENOM" id="CLU_2281214_0_0_1"/>
<proteinExistence type="predicted"/>
<evidence type="ECO:0000313" key="3">
    <source>
        <dbReference type="Proteomes" id="UP000017836"/>
    </source>
</evidence>
<dbReference type="Gramene" id="ERN14743">
    <property type="protein sequence ID" value="ERN14743"/>
    <property type="gene ID" value="AMTR_s00038p00237590"/>
</dbReference>
<protein>
    <submittedName>
        <fullName evidence="2">Uncharacterized protein</fullName>
    </submittedName>
</protein>
<reference evidence="3" key="1">
    <citation type="journal article" date="2013" name="Science">
        <title>The Amborella genome and the evolution of flowering plants.</title>
        <authorList>
            <consortium name="Amborella Genome Project"/>
        </authorList>
    </citation>
    <scope>NUCLEOTIDE SEQUENCE [LARGE SCALE GENOMIC DNA]</scope>
</reference>
<organism evidence="2 3">
    <name type="scientific">Amborella trichopoda</name>
    <dbReference type="NCBI Taxonomy" id="13333"/>
    <lineage>
        <taxon>Eukaryota</taxon>
        <taxon>Viridiplantae</taxon>
        <taxon>Streptophyta</taxon>
        <taxon>Embryophyta</taxon>
        <taxon>Tracheophyta</taxon>
        <taxon>Spermatophyta</taxon>
        <taxon>Magnoliopsida</taxon>
        <taxon>Amborellales</taxon>
        <taxon>Amborellaceae</taxon>
        <taxon>Amborella</taxon>
    </lineage>
</organism>
<dbReference type="Proteomes" id="UP000017836">
    <property type="component" value="Unassembled WGS sequence"/>
</dbReference>
<accession>U5D310</accession>
<feature type="region of interest" description="Disordered" evidence="1">
    <location>
        <begin position="1"/>
        <end position="58"/>
    </location>
</feature>
<keyword evidence="3" id="KW-1185">Reference proteome</keyword>
<evidence type="ECO:0000256" key="1">
    <source>
        <dbReference type="SAM" id="MobiDB-lite"/>
    </source>
</evidence>
<dbReference type="AlphaFoldDB" id="U5D310"/>
<feature type="compositionally biased region" description="Polar residues" evidence="1">
    <location>
        <begin position="40"/>
        <end position="58"/>
    </location>
</feature>
<sequence>MSWVTQDTRGLAPFPLLPYPEPPSSSSNRIHFQNHKRIKNSSGRTNATSARPRALQQSKHSLIEVIDVTGGHSEASTIKTTGQLVSGDVLNVIGASRNTFEL</sequence>
<name>U5D310_AMBTC</name>
<evidence type="ECO:0000313" key="2">
    <source>
        <dbReference type="EMBL" id="ERN14743.1"/>
    </source>
</evidence>